<evidence type="ECO:0000313" key="2">
    <source>
        <dbReference type="EMBL" id="ATE56412.1"/>
    </source>
</evidence>
<dbReference type="AlphaFoldDB" id="A0A290ZBQ4"/>
<dbReference type="PANTHER" id="PTHR33164">
    <property type="entry name" value="TRANSCRIPTIONAL REGULATOR, MARR FAMILY"/>
    <property type="match status" value="1"/>
</dbReference>
<dbReference type="Pfam" id="PF01047">
    <property type="entry name" value="MarR"/>
    <property type="match status" value="1"/>
</dbReference>
<dbReference type="GO" id="GO:0003700">
    <property type="term" value="F:DNA-binding transcription factor activity"/>
    <property type="evidence" value="ECO:0007669"/>
    <property type="project" value="InterPro"/>
</dbReference>
<name>A0A290ZBQ4_9PSEU</name>
<accession>A0A290ZBQ4</accession>
<dbReference type="InterPro" id="IPR039422">
    <property type="entry name" value="MarR/SlyA-like"/>
</dbReference>
<dbReference type="EMBL" id="CP023445">
    <property type="protein sequence ID" value="ATE56412.1"/>
    <property type="molecule type" value="Genomic_DNA"/>
</dbReference>
<feature type="domain" description="HTH marR-type" evidence="1">
    <location>
        <begin position="25"/>
        <end position="158"/>
    </location>
</feature>
<sequence length="171" mass="17839">MNEVLDGGGAREALARFALDGDTAFLEAASAVRAAARSLDKLRTSGSGDRGLSPGAMDVLILLSAAETGMSVKDLAGATNASSRNVTGLVDTLEGAGLAERTASPVDRRVVLVRVTEAGLAWLEAFRRPTQLAMAALFRGFTGDEVEALRLLCLRLAENQRALAERIGGRG</sequence>
<reference evidence="2" key="1">
    <citation type="submission" date="2017-09" db="EMBL/GenBank/DDBJ databases">
        <title>Complete Genome Sequence of ansamitocin-producing Bacterium Actinosynnema pretiosum X47.</title>
        <authorList>
            <person name="Cao G."/>
            <person name="Zong G."/>
            <person name="Zhong C."/>
            <person name="Fu J."/>
        </authorList>
    </citation>
    <scope>NUCLEOTIDE SEQUENCE [LARGE SCALE GENOMIC DNA]</scope>
    <source>
        <strain evidence="2">X47</strain>
    </source>
</reference>
<dbReference type="PROSITE" id="PS50995">
    <property type="entry name" value="HTH_MARR_2"/>
    <property type="match status" value="1"/>
</dbReference>
<evidence type="ECO:0000313" key="3">
    <source>
        <dbReference type="Proteomes" id="UP000218505"/>
    </source>
</evidence>
<dbReference type="Gene3D" id="1.10.10.10">
    <property type="entry name" value="Winged helix-like DNA-binding domain superfamily/Winged helix DNA-binding domain"/>
    <property type="match status" value="1"/>
</dbReference>
<dbReference type="SMART" id="SM00347">
    <property type="entry name" value="HTH_MARR"/>
    <property type="match status" value="1"/>
</dbReference>
<organism evidence="2 3">
    <name type="scientific">Actinosynnema pretiosum</name>
    <dbReference type="NCBI Taxonomy" id="42197"/>
    <lineage>
        <taxon>Bacteria</taxon>
        <taxon>Bacillati</taxon>
        <taxon>Actinomycetota</taxon>
        <taxon>Actinomycetes</taxon>
        <taxon>Pseudonocardiales</taxon>
        <taxon>Pseudonocardiaceae</taxon>
        <taxon>Actinosynnema</taxon>
    </lineage>
</organism>
<protein>
    <submittedName>
        <fullName evidence="2">MarR family transcriptional regulator</fullName>
    </submittedName>
</protein>
<dbReference type="InterPro" id="IPR000835">
    <property type="entry name" value="HTH_MarR-typ"/>
</dbReference>
<proteinExistence type="predicted"/>
<dbReference type="KEGG" id="apre:CNX65_26650"/>
<evidence type="ECO:0000259" key="1">
    <source>
        <dbReference type="PROSITE" id="PS50995"/>
    </source>
</evidence>
<gene>
    <name evidence="2" type="ORF">CNX65_26650</name>
</gene>
<dbReference type="PANTHER" id="PTHR33164:SF43">
    <property type="entry name" value="HTH-TYPE TRANSCRIPTIONAL REPRESSOR YETL"/>
    <property type="match status" value="1"/>
</dbReference>
<dbReference type="Proteomes" id="UP000218505">
    <property type="component" value="Chromosome"/>
</dbReference>
<keyword evidence="3" id="KW-1185">Reference proteome</keyword>
<dbReference type="InterPro" id="IPR036390">
    <property type="entry name" value="WH_DNA-bd_sf"/>
</dbReference>
<dbReference type="GO" id="GO:0006950">
    <property type="term" value="P:response to stress"/>
    <property type="evidence" value="ECO:0007669"/>
    <property type="project" value="TreeGrafter"/>
</dbReference>
<dbReference type="SUPFAM" id="SSF46785">
    <property type="entry name" value="Winged helix' DNA-binding domain"/>
    <property type="match status" value="1"/>
</dbReference>
<dbReference type="InterPro" id="IPR036388">
    <property type="entry name" value="WH-like_DNA-bd_sf"/>
</dbReference>
<dbReference type="PRINTS" id="PR00598">
    <property type="entry name" value="HTHMARR"/>
</dbReference>